<keyword evidence="2" id="KW-1185">Reference proteome</keyword>
<organism evidence="1 2">
    <name type="scientific">Umbelopsis ramanniana AG</name>
    <dbReference type="NCBI Taxonomy" id="1314678"/>
    <lineage>
        <taxon>Eukaryota</taxon>
        <taxon>Fungi</taxon>
        <taxon>Fungi incertae sedis</taxon>
        <taxon>Mucoromycota</taxon>
        <taxon>Mucoromycotina</taxon>
        <taxon>Umbelopsidomycetes</taxon>
        <taxon>Umbelopsidales</taxon>
        <taxon>Umbelopsidaceae</taxon>
        <taxon>Umbelopsis</taxon>
    </lineage>
</organism>
<dbReference type="Proteomes" id="UP001206595">
    <property type="component" value="Unassembled WGS sequence"/>
</dbReference>
<dbReference type="GeneID" id="75915399"/>
<dbReference type="AlphaFoldDB" id="A0AAD5E7K7"/>
<evidence type="ECO:0000313" key="2">
    <source>
        <dbReference type="Proteomes" id="UP001206595"/>
    </source>
</evidence>
<reference evidence="1" key="2">
    <citation type="journal article" date="2022" name="Proc. Natl. Acad. Sci. U.S.A.">
        <title>Diploid-dominant life cycles characterize the early evolution of Fungi.</title>
        <authorList>
            <person name="Amses K.R."/>
            <person name="Simmons D.R."/>
            <person name="Longcore J.E."/>
            <person name="Mondo S.J."/>
            <person name="Seto K."/>
            <person name="Jeronimo G.H."/>
            <person name="Bonds A.E."/>
            <person name="Quandt C.A."/>
            <person name="Davis W.J."/>
            <person name="Chang Y."/>
            <person name="Federici B.A."/>
            <person name="Kuo A."/>
            <person name="LaButti K."/>
            <person name="Pangilinan J."/>
            <person name="Andreopoulos W."/>
            <person name="Tritt A."/>
            <person name="Riley R."/>
            <person name="Hundley H."/>
            <person name="Johnson J."/>
            <person name="Lipzen A."/>
            <person name="Barry K."/>
            <person name="Lang B.F."/>
            <person name="Cuomo C.A."/>
            <person name="Buchler N.E."/>
            <person name="Grigoriev I.V."/>
            <person name="Spatafora J.W."/>
            <person name="Stajich J.E."/>
            <person name="James T.Y."/>
        </authorList>
    </citation>
    <scope>NUCLEOTIDE SEQUENCE</scope>
    <source>
        <strain evidence="1">AG</strain>
    </source>
</reference>
<accession>A0AAD5E7K7</accession>
<proteinExistence type="predicted"/>
<reference evidence="1" key="1">
    <citation type="submission" date="2021-06" db="EMBL/GenBank/DDBJ databases">
        <authorList>
            <consortium name="DOE Joint Genome Institute"/>
            <person name="Mondo S.J."/>
            <person name="Amses K.R."/>
            <person name="Simmons D.R."/>
            <person name="Longcore J.E."/>
            <person name="Seto K."/>
            <person name="Alves G.H."/>
            <person name="Bonds A.E."/>
            <person name="Quandt C.A."/>
            <person name="Davis W.J."/>
            <person name="Chang Y."/>
            <person name="Letcher P.M."/>
            <person name="Powell M.J."/>
            <person name="Kuo A."/>
            <person name="Labutti K."/>
            <person name="Pangilinan J."/>
            <person name="Andreopoulos W."/>
            <person name="Tritt A."/>
            <person name="Riley R."/>
            <person name="Hundley H."/>
            <person name="Johnson J."/>
            <person name="Lipzen A."/>
            <person name="Barry K."/>
            <person name="Berbee M.L."/>
            <person name="Buchler N.E."/>
            <person name="Grigoriev I.V."/>
            <person name="Spatafora J.W."/>
            <person name="Stajich J.E."/>
            <person name="James T.Y."/>
        </authorList>
    </citation>
    <scope>NUCLEOTIDE SEQUENCE</scope>
    <source>
        <strain evidence="1">AG</strain>
    </source>
</reference>
<gene>
    <name evidence="1" type="ORF">K450DRAFT_247425</name>
</gene>
<evidence type="ECO:0000313" key="1">
    <source>
        <dbReference type="EMBL" id="KAI8578334.1"/>
    </source>
</evidence>
<sequence length="91" mass="9804">MPSRHPLDYDIKYRAMIIEIVPVHQNEMIWLLAEFPVRPPASTGPTVGDGSGMVLVMTTMGVDGGGAVVVIGVARDSEEIVEVRSLELGND</sequence>
<comment type="caution">
    <text evidence="1">The sequence shown here is derived from an EMBL/GenBank/DDBJ whole genome shotgun (WGS) entry which is preliminary data.</text>
</comment>
<dbReference type="RefSeq" id="XP_051443338.1">
    <property type="nucleotide sequence ID" value="XM_051590055.1"/>
</dbReference>
<dbReference type="EMBL" id="MU620930">
    <property type="protein sequence ID" value="KAI8578334.1"/>
    <property type="molecule type" value="Genomic_DNA"/>
</dbReference>
<protein>
    <submittedName>
        <fullName evidence="1">Uncharacterized protein</fullName>
    </submittedName>
</protein>
<name>A0AAD5E7K7_UMBRA</name>